<reference evidence="10" key="1">
    <citation type="submission" date="2021-12" db="EMBL/GenBank/DDBJ databases">
        <authorList>
            <person name="King R."/>
        </authorList>
    </citation>
    <scope>NUCLEOTIDE SEQUENCE</scope>
</reference>
<evidence type="ECO:0000256" key="4">
    <source>
        <dbReference type="ARBA" id="ARBA00022927"/>
    </source>
</evidence>
<evidence type="ECO:0000256" key="5">
    <source>
        <dbReference type="RuleBase" id="RU367079"/>
    </source>
</evidence>
<protein>
    <recommendedName>
        <fullName evidence="5">Exocyst complex component Sec8</fullName>
    </recommendedName>
</protein>
<dbReference type="GO" id="GO:0006893">
    <property type="term" value="P:Golgi to plasma membrane transport"/>
    <property type="evidence" value="ECO:0007669"/>
    <property type="project" value="TreeGrafter"/>
</dbReference>
<dbReference type="KEGG" id="btab:109038356"/>
<feature type="coiled-coil region" evidence="6">
    <location>
        <begin position="37"/>
        <end position="64"/>
    </location>
</feature>
<proteinExistence type="inferred from homology"/>
<evidence type="ECO:0000256" key="7">
    <source>
        <dbReference type="SAM" id="MobiDB-lite"/>
    </source>
</evidence>
<evidence type="ECO:0000259" key="9">
    <source>
        <dbReference type="Pfam" id="PF20652"/>
    </source>
</evidence>
<keyword evidence="2 5" id="KW-0813">Transport</keyword>
<dbReference type="Pfam" id="PF20652">
    <property type="entry name" value="Sec8_C"/>
    <property type="match status" value="1"/>
</dbReference>
<comment type="function">
    <text evidence="5">Component of the exocyst complex involved in the docking of exocytic vesicles with fusion sites on the plasma membrane.</text>
</comment>
<accession>A0A9P0AHY9</accession>
<dbReference type="GO" id="GO:0045202">
    <property type="term" value="C:synapse"/>
    <property type="evidence" value="ECO:0007669"/>
    <property type="project" value="TreeGrafter"/>
</dbReference>
<evidence type="ECO:0000313" key="11">
    <source>
        <dbReference type="Proteomes" id="UP001152759"/>
    </source>
</evidence>
<name>A0A9P0AHY9_BEMTA</name>
<dbReference type="GO" id="GO:0032584">
    <property type="term" value="C:growth cone membrane"/>
    <property type="evidence" value="ECO:0007669"/>
    <property type="project" value="TreeGrafter"/>
</dbReference>
<comment type="similarity">
    <text evidence="1 5">Belongs to the SEC8 family.</text>
</comment>
<evidence type="ECO:0000259" key="8">
    <source>
        <dbReference type="Pfam" id="PF04048"/>
    </source>
</evidence>
<dbReference type="Pfam" id="PF04048">
    <property type="entry name" value="Sec8_N"/>
    <property type="match status" value="1"/>
</dbReference>
<dbReference type="GO" id="GO:0006612">
    <property type="term" value="P:protein targeting to membrane"/>
    <property type="evidence" value="ECO:0007669"/>
    <property type="project" value="UniProtKB-UniRule"/>
</dbReference>
<keyword evidence="11" id="KW-1185">Reference proteome</keyword>
<dbReference type="Proteomes" id="UP001152759">
    <property type="component" value="Chromosome 8"/>
</dbReference>
<dbReference type="PANTHER" id="PTHR14146:SF0">
    <property type="entry name" value="EXOCYST COMPLEX COMPONENT 4"/>
    <property type="match status" value="1"/>
</dbReference>
<dbReference type="OrthoDB" id="272977at2759"/>
<keyword evidence="4 5" id="KW-0653">Protein transport</keyword>
<dbReference type="GO" id="GO:0006904">
    <property type="term" value="P:vesicle docking involved in exocytosis"/>
    <property type="evidence" value="ECO:0007669"/>
    <property type="project" value="InterPro"/>
</dbReference>
<dbReference type="GO" id="GO:0007268">
    <property type="term" value="P:chemical synaptic transmission"/>
    <property type="evidence" value="ECO:0007669"/>
    <property type="project" value="TreeGrafter"/>
</dbReference>
<keyword evidence="6" id="KW-0175">Coiled coil</keyword>
<evidence type="ECO:0000256" key="3">
    <source>
        <dbReference type="ARBA" id="ARBA00022483"/>
    </source>
</evidence>
<organism evidence="10 11">
    <name type="scientific">Bemisia tabaci</name>
    <name type="common">Sweetpotato whitefly</name>
    <name type="synonym">Aleurodes tabaci</name>
    <dbReference type="NCBI Taxonomy" id="7038"/>
    <lineage>
        <taxon>Eukaryota</taxon>
        <taxon>Metazoa</taxon>
        <taxon>Ecdysozoa</taxon>
        <taxon>Arthropoda</taxon>
        <taxon>Hexapoda</taxon>
        <taxon>Insecta</taxon>
        <taxon>Pterygota</taxon>
        <taxon>Neoptera</taxon>
        <taxon>Paraneoptera</taxon>
        <taxon>Hemiptera</taxon>
        <taxon>Sternorrhyncha</taxon>
        <taxon>Aleyrodoidea</taxon>
        <taxon>Aleyrodidae</taxon>
        <taxon>Aleyrodinae</taxon>
        <taxon>Bemisia</taxon>
    </lineage>
</organism>
<dbReference type="AlphaFoldDB" id="A0A9P0AHY9"/>
<feature type="region of interest" description="Disordered" evidence="7">
    <location>
        <begin position="1"/>
        <end position="22"/>
    </location>
</feature>
<dbReference type="EMBL" id="OU963869">
    <property type="protein sequence ID" value="CAH0394968.1"/>
    <property type="molecule type" value="Genomic_DNA"/>
</dbReference>
<dbReference type="InterPro" id="IPR007191">
    <property type="entry name" value="Sec8_exocyst_N"/>
</dbReference>
<evidence type="ECO:0000256" key="1">
    <source>
        <dbReference type="ARBA" id="ARBA00010470"/>
    </source>
</evidence>
<feature type="domain" description="Exocyst complex component Sec8 N-terminal" evidence="8">
    <location>
        <begin position="46"/>
        <end position="137"/>
    </location>
</feature>
<gene>
    <name evidence="10" type="ORF">BEMITA_LOCUS13211</name>
</gene>
<evidence type="ECO:0000313" key="10">
    <source>
        <dbReference type="EMBL" id="CAH0394968.1"/>
    </source>
</evidence>
<feature type="domain" description="Exocyst complex component Sec8 middle helical bundle" evidence="9">
    <location>
        <begin position="327"/>
        <end position="432"/>
    </location>
</feature>
<dbReference type="GO" id="GO:0090522">
    <property type="term" value="P:vesicle tethering involved in exocytosis"/>
    <property type="evidence" value="ECO:0007669"/>
    <property type="project" value="UniProtKB-UniRule"/>
</dbReference>
<dbReference type="InterPro" id="IPR048630">
    <property type="entry name" value="Sec8_M"/>
</dbReference>
<evidence type="ECO:0000256" key="6">
    <source>
        <dbReference type="SAM" id="Coils"/>
    </source>
</evidence>
<dbReference type="InterPro" id="IPR039682">
    <property type="entry name" value="Sec8/EXOC4"/>
</dbReference>
<dbReference type="PANTHER" id="PTHR14146">
    <property type="entry name" value="EXOCYST COMPLEX COMPONENT 4"/>
    <property type="match status" value="1"/>
</dbReference>
<dbReference type="GO" id="GO:0000145">
    <property type="term" value="C:exocyst"/>
    <property type="evidence" value="ECO:0007669"/>
    <property type="project" value="UniProtKB-UniRule"/>
</dbReference>
<keyword evidence="3 5" id="KW-0268">Exocytosis</keyword>
<evidence type="ECO:0000256" key="2">
    <source>
        <dbReference type="ARBA" id="ARBA00022448"/>
    </source>
</evidence>
<sequence>MASVPSPMKPPRGIKSTKESSGHLMSIIRTLSVSESNEQRDREKAKLEKEYAKSDQQLDELIQKHHEELSQVMQLFGQLSARITTSKDKVRSVKENLLACKTLLSCRREELKKLWLEGVEYKHVLHLLDEIEQIKDALTQVGSYLSKKHYLHATNLIVSTLALGEGDLAGVEALKELKSELNSKKQKLIDTLFDELSKYIYIDSTHEIVQLRRQGSGRDFAAASQQKISLLKQSRAKKALESSYADSSRVEDKNFLTQRVTEDISQDVEEDSAHFVAVLLECLAILNKLPDTVERLKMKMQAELFLLVGRTTEQILPTIDSMTPQFALVELLQTLIEQFRRVVSAHQTVLTVMERTARLHNCFLNVYDFNDIWSRIQSVLQSLLSDYLDIQNTSSENQPAPNSFSEQALDISSYFTKRKPQRKEKPTLFKFDFASTLPKINSFIPDQPSSEFKIKLTGDPNHREKVLICSPDPQNITVIFIPLMIFIEEIEQTVSAPCSLNVFLSNYIKGGFLRHHHNKVVNAIDVATKCSDAWRSITPPELAAQLNVSRPLLLSTVKVEQSISEIKSLMQSIPHHAQNFLSMIINILKSYREICQVAYRGIVQPESEDKSIYSVTWLKDEDITRLLKSLPNWEQLEGWWQSVSERHGHITREESIVEGPEDVQLRNEREAEILASNLGESGISQHEIISDVNQLKCLAQMQESMEWFATQIIKFVNTQSHKPSSSNHNRKNEPIPTIEINSMVPKISSQLISSLEQLANDFQELANTCLLVLHLEVRVQCFHYLLPQGAMKHVSNSHDIDPRVSNFSRVLSSIDEAMTVSLQPRKCKYIFEGLGHMIAKLLISSAQMMDKIDKPLVHRMCRNIYSLQQTLTNITMTREIALDHARHYFELFFLSPEDVLNQIVEKGPEFSELEYMNALQLIHRSQSDRPDATIQGHLQKLTDILQNTPVRRLLSSTSSLSGVAV</sequence>
<dbReference type="GO" id="GO:0015031">
    <property type="term" value="P:protein transport"/>
    <property type="evidence" value="ECO:0007669"/>
    <property type="project" value="UniProtKB-KW"/>
</dbReference>